<evidence type="ECO:0000256" key="1">
    <source>
        <dbReference type="SAM" id="Phobius"/>
    </source>
</evidence>
<keyword evidence="3" id="KW-1185">Reference proteome</keyword>
<organism evidence="2 3">
    <name type="scientific">Emcibacter nanhaiensis</name>
    <dbReference type="NCBI Taxonomy" id="1505037"/>
    <lineage>
        <taxon>Bacteria</taxon>
        <taxon>Pseudomonadati</taxon>
        <taxon>Pseudomonadota</taxon>
        <taxon>Alphaproteobacteria</taxon>
        <taxon>Emcibacterales</taxon>
        <taxon>Emcibacteraceae</taxon>
        <taxon>Emcibacter</taxon>
    </lineage>
</organism>
<keyword evidence="1" id="KW-0472">Membrane</keyword>
<gene>
    <name evidence="2" type="ORF">FIV46_06320</name>
</gene>
<dbReference type="OrthoDB" id="4960523at2"/>
<reference evidence="3" key="1">
    <citation type="submission" date="2019-06" db="EMBL/GenBank/DDBJ databases">
        <title>The complete genome of Emcibacter congregatus ZYLT.</title>
        <authorList>
            <person name="Zhao Z."/>
        </authorList>
    </citation>
    <scope>NUCLEOTIDE SEQUENCE [LARGE SCALE GENOMIC DNA]</scope>
    <source>
        <strain evidence="3">MCCC 1A06723</strain>
    </source>
</reference>
<dbReference type="Proteomes" id="UP000319148">
    <property type="component" value="Unassembled WGS sequence"/>
</dbReference>
<name>A0A501PMU3_9PROT</name>
<keyword evidence="1" id="KW-1133">Transmembrane helix</keyword>
<dbReference type="InterPro" id="IPR021484">
    <property type="entry name" value="DUF3137"/>
</dbReference>
<accession>A0A501PMU3</accession>
<comment type="caution">
    <text evidence="2">The sequence shown here is derived from an EMBL/GenBank/DDBJ whole genome shotgun (WGS) entry which is preliminary data.</text>
</comment>
<evidence type="ECO:0000313" key="2">
    <source>
        <dbReference type="EMBL" id="TPD61820.1"/>
    </source>
</evidence>
<dbReference type="RefSeq" id="WP_139939576.1">
    <property type="nucleotide sequence ID" value="NZ_JBHSYP010000003.1"/>
</dbReference>
<dbReference type="Pfam" id="PF11335">
    <property type="entry name" value="DUF3137"/>
    <property type="match status" value="1"/>
</dbReference>
<feature type="transmembrane region" description="Helical" evidence="1">
    <location>
        <begin position="35"/>
        <end position="54"/>
    </location>
</feature>
<dbReference type="AlphaFoldDB" id="A0A501PMU3"/>
<protein>
    <submittedName>
        <fullName evidence="2">DUF3137 domain-containing protein</fullName>
    </submittedName>
</protein>
<feature type="transmembrane region" description="Helical" evidence="1">
    <location>
        <begin position="66"/>
        <end position="83"/>
    </location>
</feature>
<sequence length="314" mass="35267">MQADSLLEGFESYFETELLPELQEIEAGRPRAMKIFMAAVVAAVLVFCAAAYFILSRRMADPQVMIFVGVGCVGIGALGLRPLSNLQKQAKNRIMTALCGHLGLHYQMKPAHQPVSTFKNLRLVPGHNKRKIEDRVYGQVKGADFNMFEAKLIQESRDSKGRKSSRTVFRGLLSHFDFHKQFSGTTIIRKDRTAIGNFFDGAFASGERVKLEDPEFERLFEVYATDQVEARYLLTPTFMERIKQLAALVGTENLQLAFDRGNLYLSIRKPGDSFEGGSMFSSFADPGRVYSSARELALIYDIAEVLRLELATRV</sequence>
<dbReference type="EMBL" id="VFIY01000005">
    <property type="protein sequence ID" value="TPD61820.1"/>
    <property type="molecule type" value="Genomic_DNA"/>
</dbReference>
<proteinExistence type="predicted"/>
<evidence type="ECO:0000313" key="3">
    <source>
        <dbReference type="Proteomes" id="UP000319148"/>
    </source>
</evidence>
<keyword evidence="1" id="KW-0812">Transmembrane</keyword>